<dbReference type="EMBL" id="BSXT01000798">
    <property type="protein sequence ID" value="GMF34205.1"/>
    <property type="molecule type" value="Genomic_DNA"/>
</dbReference>
<gene>
    <name evidence="3" type="ORF">Pfra01_000872300</name>
</gene>
<feature type="region of interest" description="Disordered" evidence="2">
    <location>
        <begin position="313"/>
        <end position="341"/>
    </location>
</feature>
<sequence>MELRMKYDRMKFLAREKNEALKALESRVLDARAEITAAGQSASQIDDLLENIRNVNDEATLGRQRSEYYKLILRHCELNPARDPKTIETAEATVAKLKREIVDLQQKAQVVSYEKRLASLDVPKLVQVTQDKASIHQEALSRLRWRQELDRRLYYSCLSTNDGGQITLKPNTFGPTLSPKIDSMHNPDHSSLAKRSSVTFTTDDATQTAPADPNFVRAKDKLIHMKETSMARQKNAENLQLYVGSAYKDDGILGALRQVGINKPEEALLCWQNQLDHSVQLEEEEKQAEQRVLEYREKLELLQAQFVNLKLSGSSSGRVDGSSEDDPTNSTGDDEAAASKTSVNVKMLEKQLAEANAVKQKKKERATRLRSLHEKLQLGLLHIAQLLGVTSVQQLNALELVDSIEKVVRVVLGDEAHLQAAPSPSFRHKNSTRMVNSPGQAGDPMGLPSDTRSDDDKVRYNIRVSRTEKRQMNPYVDTEVEDDEFDDEEEDHDDAVSTAEHSDGHDGSPGKTRPSSAHNGPNSVKKRRDIKNRSKLEVEKKRAAQKKKTKD</sequence>
<name>A0A9W6X9Q0_9STRA</name>
<feature type="compositionally biased region" description="Polar residues" evidence="2">
    <location>
        <begin position="513"/>
        <end position="522"/>
    </location>
</feature>
<evidence type="ECO:0000256" key="2">
    <source>
        <dbReference type="SAM" id="MobiDB-lite"/>
    </source>
</evidence>
<feature type="coiled-coil region" evidence="1">
    <location>
        <begin position="278"/>
        <end position="305"/>
    </location>
</feature>
<evidence type="ECO:0000313" key="3">
    <source>
        <dbReference type="EMBL" id="GMF34205.1"/>
    </source>
</evidence>
<keyword evidence="1" id="KW-0175">Coiled coil</keyword>
<evidence type="ECO:0000313" key="4">
    <source>
        <dbReference type="Proteomes" id="UP001165121"/>
    </source>
</evidence>
<keyword evidence="4" id="KW-1185">Reference proteome</keyword>
<reference evidence="3" key="1">
    <citation type="submission" date="2023-04" db="EMBL/GenBank/DDBJ databases">
        <title>Phytophthora fragariaefolia NBRC 109709.</title>
        <authorList>
            <person name="Ichikawa N."/>
            <person name="Sato H."/>
            <person name="Tonouchi N."/>
        </authorList>
    </citation>
    <scope>NUCLEOTIDE SEQUENCE</scope>
    <source>
        <strain evidence="3">NBRC 109709</strain>
    </source>
</reference>
<feature type="compositionally biased region" description="Acidic residues" evidence="2">
    <location>
        <begin position="478"/>
        <end position="493"/>
    </location>
</feature>
<feature type="compositionally biased region" description="Acidic residues" evidence="2">
    <location>
        <begin position="322"/>
        <end position="336"/>
    </location>
</feature>
<comment type="caution">
    <text evidence="3">The sequence shown here is derived from an EMBL/GenBank/DDBJ whole genome shotgun (WGS) entry which is preliminary data.</text>
</comment>
<dbReference type="OrthoDB" id="2325716at2759"/>
<feature type="compositionally biased region" description="Basic and acidic residues" evidence="2">
    <location>
        <begin position="531"/>
        <end position="542"/>
    </location>
</feature>
<accession>A0A9W6X9Q0</accession>
<feature type="compositionally biased region" description="Basic and acidic residues" evidence="2">
    <location>
        <begin position="451"/>
        <end position="471"/>
    </location>
</feature>
<proteinExistence type="predicted"/>
<feature type="region of interest" description="Disordered" evidence="2">
    <location>
        <begin position="422"/>
        <end position="551"/>
    </location>
</feature>
<feature type="coiled-coil region" evidence="1">
    <location>
        <begin position="87"/>
        <end position="114"/>
    </location>
</feature>
<dbReference type="Proteomes" id="UP001165121">
    <property type="component" value="Unassembled WGS sequence"/>
</dbReference>
<dbReference type="AlphaFoldDB" id="A0A9W6X9Q0"/>
<evidence type="ECO:0000256" key="1">
    <source>
        <dbReference type="SAM" id="Coils"/>
    </source>
</evidence>
<protein>
    <submittedName>
        <fullName evidence="3">Unnamed protein product</fullName>
    </submittedName>
</protein>
<organism evidence="3 4">
    <name type="scientific">Phytophthora fragariaefolia</name>
    <dbReference type="NCBI Taxonomy" id="1490495"/>
    <lineage>
        <taxon>Eukaryota</taxon>
        <taxon>Sar</taxon>
        <taxon>Stramenopiles</taxon>
        <taxon>Oomycota</taxon>
        <taxon>Peronosporomycetes</taxon>
        <taxon>Peronosporales</taxon>
        <taxon>Peronosporaceae</taxon>
        <taxon>Phytophthora</taxon>
    </lineage>
</organism>